<proteinExistence type="predicted"/>
<evidence type="ECO:0000259" key="1">
    <source>
        <dbReference type="SMART" id="SM00481"/>
    </source>
</evidence>
<dbReference type="GeneID" id="83544872"/>
<dbReference type="GO" id="GO:0004534">
    <property type="term" value="F:5'-3' RNA exonuclease activity"/>
    <property type="evidence" value="ECO:0007669"/>
    <property type="project" value="TreeGrafter"/>
</dbReference>
<organism evidence="3 4">
    <name type="scientific">Phocoenobacter skyensis</name>
    <dbReference type="NCBI Taxonomy" id="97481"/>
    <lineage>
        <taxon>Bacteria</taxon>
        <taxon>Pseudomonadati</taxon>
        <taxon>Pseudomonadota</taxon>
        <taxon>Gammaproteobacteria</taxon>
        <taxon>Pasteurellales</taxon>
        <taxon>Pasteurellaceae</taxon>
        <taxon>Phocoenobacter</taxon>
    </lineage>
</organism>
<dbReference type="Gene3D" id="3.20.20.140">
    <property type="entry name" value="Metal-dependent hydrolases"/>
    <property type="match status" value="1"/>
</dbReference>
<accession>A0A1H7Z4W0</accession>
<reference evidence="3" key="2">
    <citation type="submission" date="2016-10" db="EMBL/GenBank/DDBJ databases">
        <authorList>
            <person name="de Groot N.N."/>
        </authorList>
    </citation>
    <scope>NUCLEOTIDE SEQUENCE [LARGE SCALE GENOMIC DNA]</scope>
    <source>
        <strain evidence="3">DSM 24204</strain>
    </source>
</reference>
<dbReference type="InterPro" id="IPR004013">
    <property type="entry name" value="PHP_dom"/>
</dbReference>
<protein>
    <submittedName>
        <fullName evidence="2">PHP domain-containing protein</fullName>
    </submittedName>
</protein>
<evidence type="ECO:0000313" key="5">
    <source>
        <dbReference type="Proteomes" id="UP001224812"/>
    </source>
</evidence>
<dbReference type="Proteomes" id="UP000198883">
    <property type="component" value="Unassembled WGS sequence"/>
</dbReference>
<sequence>MVYDLHSHSTASDGLLTPTELVNRAVEKGIDVLALTDHDTIAGLVEARQATQTLPIQLISGVEISVVWQNKNIHLSALNFDENNQKLVNLLQNQTALREQRAIQIAEKLAKVGILNAYEGAKALAEGEITRAHYARFLVEIEAVKSMEKAFKKYLGQGKSAYVKPMWCSMEDAIDTVHQAGGVINIAHPLRYKLTARWIKRLITAFKEAGGDGIEVAGCGQSKDQRQLLARWAEEFELYASVGSDFHFPTQWLDLGKDLSLPTNCKPIWELWERAS</sequence>
<dbReference type="Proteomes" id="UP001224812">
    <property type="component" value="Unassembled WGS sequence"/>
</dbReference>
<dbReference type="EMBL" id="FOBN01000022">
    <property type="protein sequence ID" value="SEM53253.1"/>
    <property type="molecule type" value="Genomic_DNA"/>
</dbReference>
<dbReference type="Gene3D" id="1.10.150.650">
    <property type="match status" value="1"/>
</dbReference>
<keyword evidence="5" id="KW-1185">Reference proteome</keyword>
<evidence type="ECO:0000313" key="2">
    <source>
        <dbReference type="EMBL" id="MDP8086160.1"/>
    </source>
</evidence>
<dbReference type="AlphaFoldDB" id="A0A1H7Z4W0"/>
<dbReference type="InterPro" id="IPR052018">
    <property type="entry name" value="PHP_domain"/>
</dbReference>
<dbReference type="InterPro" id="IPR016195">
    <property type="entry name" value="Pol/histidinol_Pase-like"/>
</dbReference>
<name>A0A1H7Z4W0_9PAST</name>
<feature type="domain" description="Polymerase/histidinol phosphatase N-terminal" evidence="1">
    <location>
        <begin position="3"/>
        <end position="68"/>
    </location>
</feature>
<dbReference type="SUPFAM" id="SSF89550">
    <property type="entry name" value="PHP domain-like"/>
    <property type="match status" value="1"/>
</dbReference>
<reference evidence="2 5" key="3">
    <citation type="journal article" date="2023" name="Front. Microbiol.">
        <title>Phylogeography and host specificity of Pasteurellaceae pathogenic to sea-farmed fish in the north-east Atlantic.</title>
        <authorList>
            <person name="Gulla S."/>
            <person name="Colquhoun D.J."/>
            <person name="Olsen A.B."/>
            <person name="Spilsberg B."/>
            <person name="Lagesen K."/>
            <person name="Aakesson C.P."/>
            <person name="Strom S."/>
            <person name="Manji F."/>
            <person name="Birkbeck T.H."/>
            <person name="Nilsen H.K."/>
        </authorList>
    </citation>
    <scope>NUCLEOTIDE SEQUENCE [LARGE SCALE GENOMIC DNA]</scope>
    <source>
        <strain evidence="2 5">VIO11850</strain>
    </source>
</reference>
<dbReference type="NCBIfam" id="NF047791">
    <property type="entry name" value="RNaseRnm"/>
    <property type="match status" value="1"/>
</dbReference>
<dbReference type="GO" id="GO:0035312">
    <property type="term" value="F:5'-3' DNA exonuclease activity"/>
    <property type="evidence" value="ECO:0007669"/>
    <property type="project" value="TreeGrafter"/>
</dbReference>
<dbReference type="PANTHER" id="PTHR42924:SF3">
    <property type="entry name" value="POLYMERASE_HISTIDINOL PHOSPHATASE N-TERMINAL DOMAIN-CONTAINING PROTEIN"/>
    <property type="match status" value="1"/>
</dbReference>
<evidence type="ECO:0000313" key="4">
    <source>
        <dbReference type="Proteomes" id="UP000198883"/>
    </source>
</evidence>
<dbReference type="CDD" id="cd07438">
    <property type="entry name" value="PHP_HisPPase_AMP"/>
    <property type="match status" value="1"/>
</dbReference>
<reference evidence="4" key="1">
    <citation type="submission" date="2016-10" db="EMBL/GenBank/DDBJ databases">
        <authorList>
            <person name="Varghese N."/>
            <person name="Submissions S."/>
        </authorList>
    </citation>
    <scope>NUCLEOTIDE SEQUENCE [LARGE SCALE GENOMIC DNA]</scope>
    <source>
        <strain evidence="4">DSM 24204</strain>
    </source>
</reference>
<dbReference type="RefSeq" id="WP_090922834.1">
    <property type="nucleotide sequence ID" value="NZ_CP016180.1"/>
</dbReference>
<dbReference type="SMART" id="SM00481">
    <property type="entry name" value="POLIIIAc"/>
    <property type="match status" value="1"/>
</dbReference>
<dbReference type="OrthoDB" id="9804333at2"/>
<gene>
    <name evidence="2" type="ORF">QJT92_09550</name>
    <name evidence="3" type="ORF">SAMN05444853_12232</name>
</gene>
<dbReference type="EMBL" id="JASAVS010000024">
    <property type="protein sequence ID" value="MDP8086160.1"/>
    <property type="molecule type" value="Genomic_DNA"/>
</dbReference>
<dbReference type="InterPro" id="IPR003141">
    <property type="entry name" value="Pol/His_phosphatase_N"/>
</dbReference>
<dbReference type="Pfam" id="PF02811">
    <property type="entry name" value="PHP"/>
    <property type="match status" value="1"/>
</dbReference>
<evidence type="ECO:0000313" key="3">
    <source>
        <dbReference type="EMBL" id="SEM53253.1"/>
    </source>
</evidence>
<dbReference type="STRING" id="97481.SAMN05444853_12232"/>
<dbReference type="PANTHER" id="PTHR42924">
    <property type="entry name" value="EXONUCLEASE"/>
    <property type="match status" value="1"/>
</dbReference>